<accession>A0A7V0XFP1</accession>
<gene>
    <name evidence="3" type="ORF">ENN51_08775</name>
</gene>
<reference evidence="3" key="1">
    <citation type="journal article" date="2020" name="mSystems">
        <title>Genome- and Community-Level Interaction Insights into Carbon Utilization and Element Cycling Functions of Hydrothermarchaeota in Hydrothermal Sediment.</title>
        <authorList>
            <person name="Zhou Z."/>
            <person name="Liu Y."/>
            <person name="Xu W."/>
            <person name="Pan J."/>
            <person name="Luo Z.H."/>
            <person name="Li M."/>
        </authorList>
    </citation>
    <scope>NUCLEOTIDE SEQUENCE [LARGE SCALE GENOMIC DNA]</scope>
    <source>
        <strain evidence="3">SpSt-1182</strain>
    </source>
</reference>
<feature type="signal peptide" evidence="1">
    <location>
        <begin position="1"/>
        <end position="16"/>
    </location>
</feature>
<dbReference type="InterPro" id="IPR025965">
    <property type="entry name" value="FlgD/Vpr_Ig-like"/>
</dbReference>
<comment type="caution">
    <text evidence="3">The sequence shown here is derived from an EMBL/GenBank/DDBJ whole genome shotgun (WGS) entry which is preliminary data.</text>
</comment>
<dbReference type="PANTHER" id="PTHR42834">
    <property type="entry name" value="ENDONUCLEASE/EXONUCLEASE/PHOSPHATASE FAMILY PROTEIN (AFU_ORTHOLOGUE AFUA_3G09210)"/>
    <property type="match status" value="1"/>
</dbReference>
<sequence>MKYLLILLAMTVPALAQVTEIRELRKNNAQGEPLLLGQTVTVTGVVTVATSFGNWGPGFLEDGTGGVGFYGSRVSGVAVGDSITVTGTVKLFYGLTQLDPISNLTSHGSRGAPAPRSEPLSFVDRVDTAAGWVENEGWLCRFEKIWIAHTPGETFQGDRNYDISDAGGYLAQMRIHRSVGDIIGAPIPDDSITLVGVISQYKPDTPHFGGYQVMPRMAADLGVPVSYMPIGDAIRDDAGDGFPDRWGQNVTVTGVVTVPTGVFDTTRLDIYVQDTTAGVNVFGWSIGEPLDVGDSVAVTGKVDWYRGKTELTSPVITVLARNVGEPEPRILTCAEMNRERYEGELVGLVGVMTLASELAGNQNYLVEDATGSVTLRIDGDTDIPGLRPVTAPDTFTLIGIKSQYTDSARPLEGYQVQPRFRSDFSRTAGDLPLRTIREVQRPGPDGVTPLLHDSIVRVRGRITGPASAFTIGRSKSLFIQDTTQGVNVFGCSYPSDEERYLDELGVEWEVVGQVIEYNGLTEIANGTMFVTDTVPDTVLPVSVPYNTPLTERMESDLLKVVGEVIEPPVLSGSGYNITLKNGSAGITVRVGDQTGIAVGWITRGMRLRVIGIGGQYTWEPPYNTGYQLMPRFDSDLADTSAAFPPTEELTLDSVLPNPFRPWEGEVASLRLNAPRNWRLTVNVLDLEGREVRTLLSEGAGGYHDLKWDGTDRQLRPLPAGIYLVNVRGVPPGGGVRTLTRPAVIAASLR</sequence>
<dbReference type="EMBL" id="DSBX01000335">
    <property type="protein sequence ID" value="HDR00358.1"/>
    <property type="molecule type" value="Genomic_DNA"/>
</dbReference>
<feature type="chain" id="PRO_5030695431" description="FlgD/Vpr Ig-like domain-containing protein" evidence="1">
    <location>
        <begin position="17"/>
        <end position="749"/>
    </location>
</feature>
<keyword evidence="1" id="KW-0732">Signal</keyword>
<dbReference type="AlphaFoldDB" id="A0A7V0XFP1"/>
<feature type="domain" description="FlgD/Vpr Ig-like" evidence="2">
    <location>
        <begin position="678"/>
        <end position="727"/>
    </location>
</feature>
<dbReference type="Proteomes" id="UP000885672">
    <property type="component" value="Unassembled WGS sequence"/>
</dbReference>
<evidence type="ECO:0000313" key="3">
    <source>
        <dbReference type="EMBL" id="HDR00358.1"/>
    </source>
</evidence>
<dbReference type="PANTHER" id="PTHR42834:SF1">
    <property type="entry name" value="ENDONUCLEASE_EXONUCLEASE_PHOSPHATASE FAMILY PROTEIN (AFU_ORTHOLOGUE AFUA_3G09210)"/>
    <property type="match status" value="1"/>
</dbReference>
<evidence type="ECO:0000259" key="2">
    <source>
        <dbReference type="Pfam" id="PF13860"/>
    </source>
</evidence>
<protein>
    <recommendedName>
        <fullName evidence="2">FlgD/Vpr Ig-like domain-containing protein</fullName>
    </recommendedName>
</protein>
<organism evidence="3">
    <name type="scientific">candidate division WOR-3 bacterium</name>
    <dbReference type="NCBI Taxonomy" id="2052148"/>
    <lineage>
        <taxon>Bacteria</taxon>
        <taxon>Bacteria division WOR-3</taxon>
    </lineage>
</organism>
<name>A0A7V0XFP1_UNCW3</name>
<dbReference type="Pfam" id="PF13860">
    <property type="entry name" value="FlgD_ig"/>
    <property type="match status" value="1"/>
</dbReference>
<dbReference type="Gene3D" id="2.60.40.4070">
    <property type="match status" value="1"/>
</dbReference>
<evidence type="ECO:0000256" key="1">
    <source>
        <dbReference type="SAM" id="SignalP"/>
    </source>
</evidence>
<proteinExistence type="predicted"/>